<dbReference type="Pfam" id="PF10926">
    <property type="entry name" value="DUF2800"/>
    <property type="match status" value="1"/>
</dbReference>
<dbReference type="EMBL" id="JBBMFO010000001">
    <property type="protein sequence ID" value="MEQ2400123.1"/>
    <property type="molecule type" value="Genomic_DNA"/>
</dbReference>
<dbReference type="Proteomes" id="UP001447979">
    <property type="component" value="Unassembled WGS sequence"/>
</dbReference>
<proteinExistence type="predicted"/>
<name>A0ABV1CCN9_9FIRM</name>
<organism evidence="1 2">
    <name type="scientific">Peptoniphilus hominis</name>
    <name type="common">ex Hitch et al. 2025</name>
    <dbReference type="NCBI Taxonomy" id="3133174"/>
    <lineage>
        <taxon>Bacteria</taxon>
        <taxon>Bacillati</taxon>
        <taxon>Bacillota</taxon>
        <taxon>Tissierellia</taxon>
        <taxon>Tissierellales</taxon>
        <taxon>Peptoniphilaceae</taxon>
        <taxon>Peptoniphilus</taxon>
    </lineage>
</organism>
<dbReference type="Gene3D" id="3.90.320.10">
    <property type="match status" value="1"/>
</dbReference>
<dbReference type="InterPro" id="IPR011604">
    <property type="entry name" value="PDDEXK-like_dom_sf"/>
</dbReference>
<dbReference type="RefSeq" id="WP_349169799.1">
    <property type="nucleotide sequence ID" value="NZ_JBBMFO010000001.1"/>
</dbReference>
<evidence type="ECO:0000313" key="2">
    <source>
        <dbReference type="Proteomes" id="UP001447979"/>
    </source>
</evidence>
<dbReference type="InterPro" id="IPR021229">
    <property type="entry name" value="DUF2800"/>
</dbReference>
<reference evidence="1 2" key="1">
    <citation type="submission" date="2024-03" db="EMBL/GenBank/DDBJ databases">
        <title>Human intestinal bacterial collection.</title>
        <authorList>
            <person name="Pauvert C."/>
            <person name="Hitch T.C.A."/>
            <person name="Clavel T."/>
        </authorList>
    </citation>
    <scope>NUCLEOTIDE SEQUENCE [LARGE SCALE GENOMIC DNA]</scope>
    <source>
        <strain evidence="1 2">CLA-SR-H025</strain>
    </source>
</reference>
<sequence>MPDVHAKLSASGAHRWINCPGSVVLEENFEDTGSEYAKEGTLAHSVAELKLQKYFMKGIGPKKFKAAMDKFKESEYWQDEMDKYTDIYFDEIKKRALAYKDLPYVNIEERVDFSSWVPEGFGTCDCIMIYGDTMQVIDLKYGKGVPVSPEENPQLMLYGLGAYNAYSMFYDIKNIRLTIIQPRLDSILDWELSIEDLLKFGDEIKPIADKAYHGSDDLKEGEHCRFCKAKSRCPARASKMFEAVEELKPVMEKDLALISNEDISKYLKESIGLIDWIKDLEDEALKSILAGEEIPGYKVVEGRSNRAFADQDKAFEILQESGFDEAMLYERKPLSLSQLEKLVGKKEFGEVLKGQIIKPQGKPTLVEESDKRDPYVKDLGFENLEK</sequence>
<gene>
    <name evidence="1" type="ORF">WMO19_00735</name>
</gene>
<accession>A0ABV1CCN9</accession>
<evidence type="ECO:0000313" key="1">
    <source>
        <dbReference type="EMBL" id="MEQ2400123.1"/>
    </source>
</evidence>
<keyword evidence="2" id="KW-1185">Reference proteome</keyword>
<protein>
    <submittedName>
        <fullName evidence="1">DUF2800 domain-containing protein</fullName>
    </submittedName>
</protein>
<comment type="caution">
    <text evidence="1">The sequence shown here is derived from an EMBL/GenBank/DDBJ whole genome shotgun (WGS) entry which is preliminary data.</text>
</comment>